<keyword evidence="9" id="KW-0695">RNA-directed DNA polymerase</keyword>
<accession>A0ABD0MPW4</accession>
<keyword evidence="4" id="KW-0808">Transferase</keyword>
<dbReference type="Gene3D" id="3.30.70.270">
    <property type="match status" value="2"/>
</dbReference>
<dbReference type="PROSITE" id="PS50994">
    <property type="entry name" value="INTEGRASE"/>
    <property type="match status" value="1"/>
</dbReference>
<dbReference type="PROSITE" id="PS50878">
    <property type="entry name" value="RT_POL"/>
    <property type="match status" value="1"/>
</dbReference>
<dbReference type="InterPro" id="IPR021109">
    <property type="entry name" value="Peptidase_aspartic_dom_sf"/>
</dbReference>
<dbReference type="InterPro" id="IPR043502">
    <property type="entry name" value="DNA/RNA_pol_sf"/>
</dbReference>
<keyword evidence="8" id="KW-0378">Hydrolase</keyword>
<evidence type="ECO:0000256" key="2">
    <source>
        <dbReference type="ARBA" id="ARBA00012180"/>
    </source>
</evidence>
<dbReference type="Gene3D" id="1.10.340.70">
    <property type="match status" value="1"/>
</dbReference>
<dbReference type="CDD" id="cd01647">
    <property type="entry name" value="RT_LTR"/>
    <property type="match status" value="1"/>
</dbReference>
<dbReference type="Pfam" id="PF17919">
    <property type="entry name" value="RT_RNaseH_2"/>
    <property type="match status" value="1"/>
</dbReference>
<keyword evidence="7" id="KW-0255">Endonuclease</keyword>
<keyword evidence="3" id="KW-0645">Protease</keyword>
<dbReference type="InterPro" id="IPR050951">
    <property type="entry name" value="Retrovirus_Pol_polyprotein"/>
</dbReference>
<dbReference type="EC" id="3.1.26.4" evidence="2"/>
<dbReference type="GO" id="GO:0008233">
    <property type="term" value="F:peptidase activity"/>
    <property type="evidence" value="ECO:0007669"/>
    <property type="project" value="UniProtKB-KW"/>
</dbReference>
<dbReference type="InterPro" id="IPR000477">
    <property type="entry name" value="RT_dom"/>
</dbReference>
<dbReference type="Pfam" id="PF00078">
    <property type="entry name" value="RVT_1"/>
    <property type="match status" value="1"/>
</dbReference>
<feature type="domain" description="Reverse transcriptase" evidence="12">
    <location>
        <begin position="565"/>
        <end position="744"/>
    </location>
</feature>
<feature type="domain" description="Integrase catalytic" evidence="13">
    <location>
        <begin position="1006"/>
        <end position="1116"/>
    </location>
</feature>
<evidence type="ECO:0000259" key="13">
    <source>
        <dbReference type="PROSITE" id="PS50994"/>
    </source>
</evidence>
<dbReference type="InterPro" id="IPR043128">
    <property type="entry name" value="Rev_trsase/Diguanyl_cyclase"/>
</dbReference>
<dbReference type="SUPFAM" id="SSF53098">
    <property type="entry name" value="Ribonuclease H-like"/>
    <property type="match status" value="1"/>
</dbReference>
<evidence type="ECO:0000256" key="7">
    <source>
        <dbReference type="ARBA" id="ARBA00022759"/>
    </source>
</evidence>
<name>A0ABD0MPW4_CIRMR</name>
<evidence type="ECO:0000256" key="6">
    <source>
        <dbReference type="ARBA" id="ARBA00022722"/>
    </source>
</evidence>
<dbReference type="Pfam" id="PF13650">
    <property type="entry name" value="Asp_protease_2"/>
    <property type="match status" value="1"/>
</dbReference>
<dbReference type="PANTHER" id="PTHR37984:SF5">
    <property type="entry name" value="PROTEIN NYNRIN-LIKE"/>
    <property type="match status" value="1"/>
</dbReference>
<dbReference type="SUPFAM" id="SSF56672">
    <property type="entry name" value="DNA/RNA polymerases"/>
    <property type="match status" value="1"/>
</dbReference>
<dbReference type="GO" id="GO:0003964">
    <property type="term" value="F:RNA-directed DNA polymerase activity"/>
    <property type="evidence" value="ECO:0007669"/>
    <property type="project" value="UniProtKB-KW"/>
</dbReference>
<dbReference type="FunFam" id="3.10.10.10:FF:000007">
    <property type="entry name" value="Retrovirus-related Pol polyprotein from transposon 17.6-like Protein"/>
    <property type="match status" value="1"/>
</dbReference>
<evidence type="ECO:0000256" key="4">
    <source>
        <dbReference type="ARBA" id="ARBA00022679"/>
    </source>
</evidence>
<dbReference type="PANTHER" id="PTHR37984">
    <property type="entry name" value="PROTEIN CBG26694"/>
    <property type="match status" value="1"/>
</dbReference>
<feature type="non-terminal residue" evidence="14">
    <location>
        <position position="1"/>
    </location>
</feature>
<comment type="caution">
    <text evidence="14">The sequence shown here is derived from an EMBL/GenBank/DDBJ whole genome shotgun (WGS) entry which is preliminary data.</text>
</comment>
<dbReference type="InterPro" id="IPR036397">
    <property type="entry name" value="RNaseH_sf"/>
</dbReference>
<protein>
    <recommendedName>
        <fullName evidence="11">Gypsy retrotransposon integrase-like protein 1</fullName>
        <ecNumber evidence="2">3.1.26.4</ecNumber>
    </recommendedName>
</protein>
<keyword evidence="10" id="KW-0511">Multifunctional enzyme</keyword>
<dbReference type="Pfam" id="PF17921">
    <property type="entry name" value="Integrase_H2C2"/>
    <property type="match status" value="1"/>
</dbReference>
<dbReference type="Proteomes" id="UP001529510">
    <property type="component" value="Unassembled WGS sequence"/>
</dbReference>
<sequence length="1116" mass="125215">RFLQYFTDAVRRCNGVLDQAEQDNGCGKGMLGETSHEISMMFIKHCPDQSLSNVFKFKSAEKWSACEIQERLDEHMQERKAQTFANSHSLNTSDPNVVETAAPKPALSVSPSPMTHRPNSKLALIIKLQRFRLTANHAGTALSELITTSPVKLDSPHHGRGDVGTDAKPLHEEYDLAQLYEKNCNSAPEGTKIVVQSSQKVEAFSSLFYVPVRVNGHVQLNGMIDSGSMACTISKNAVEKIGSAGVLPVKKRSEENIVLVGCGGQQTQPEGFYDLEIQFFGIQCVVPCLVVPGQRDDLILGSYIIKHLIHELKKNNDYWDIASRPDHKFDGDIQRFLSMFAGVERWKGETVPVKIGTVKLTQAVVLLPEHEHLVWGRLPPNVPMSPGSTVIVEPTNSKAMPRDILVGRLVTPLWGDRWVPMTVVNPTNKVVTLKRNSKMADVFLCIASEDFEIFQGLHSVTPVESKPDDSRNSCAVNHIDKNLFNRGLGDVDINWSQISDDCKSKLTQLLADYQDIFSKHPLDCGEATGYVHRIRLTDDRPFRLPYRRVPPAHYEKLRQILTDMEEKGIIRKSSSEYASPLVMVWKKDGGLRICTDFRWLNARTVKDAHPLPHQADCLAALGGNCFFSTMDLTSGFYNIPMKEEDKKYTAFTTPLGLHEYNRMPQGLCNSPASFMRMMLGIFGDLNFSKLLCYLDDFLVFAPSESEGLSRLRTVFQRLRENNLKLSPKKCHLLQRQVRFLGHIIDSGGVSVDPAKVEVITRITAQDLMDNDGCTPSVKRIKSFLGMVFYYQHFIPNCSSVSKPLFSLTAGQKRRGKLSKDRKFQGTYRKLAPSDWTTECQVAFDKLKAALLECVMLAHPDFNEPFILSVDASLDGLGAVLSQVPKGELQVRPIAFASKTLSTSQRRYPAHRLKFMALNGDPFVEPIGQRLLSEPYSSFMREANGVGEDSVHDVFRAIKGRTLSLARQRFYWPDMEKNIREYVKCCQRCVFAKTPEPAARAPLKSIKSSAPMELVHIDFWSAEDSKQRSVDVLIITDHFTRLAHAFPCTNQTAKQVARKLWDNVFCIYGFPERIHSDQDSCPPQIHSDPICPPHCPCHRSLIIASTASESVAGWPGL</sequence>
<dbReference type="InterPro" id="IPR041577">
    <property type="entry name" value="RT_RNaseH_2"/>
</dbReference>
<dbReference type="Gene3D" id="3.10.10.10">
    <property type="entry name" value="HIV Type 1 Reverse Transcriptase, subunit A, domain 1"/>
    <property type="match status" value="1"/>
</dbReference>
<dbReference type="InterPro" id="IPR012337">
    <property type="entry name" value="RNaseH-like_sf"/>
</dbReference>
<evidence type="ECO:0000259" key="12">
    <source>
        <dbReference type="PROSITE" id="PS50878"/>
    </source>
</evidence>
<evidence type="ECO:0000256" key="10">
    <source>
        <dbReference type="ARBA" id="ARBA00023268"/>
    </source>
</evidence>
<organism evidence="14 15">
    <name type="scientific">Cirrhinus mrigala</name>
    <name type="common">Mrigala</name>
    <dbReference type="NCBI Taxonomy" id="683832"/>
    <lineage>
        <taxon>Eukaryota</taxon>
        <taxon>Metazoa</taxon>
        <taxon>Chordata</taxon>
        <taxon>Craniata</taxon>
        <taxon>Vertebrata</taxon>
        <taxon>Euteleostomi</taxon>
        <taxon>Actinopterygii</taxon>
        <taxon>Neopterygii</taxon>
        <taxon>Teleostei</taxon>
        <taxon>Ostariophysi</taxon>
        <taxon>Cypriniformes</taxon>
        <taxon>Cyprinidae</taxon>
        <taxon>Labeoninae</taxon>
        <taxon>Labeonini</taxon>
        <taxon>Cirrhinus</taxon>
    </lineage>
</organism>
<reference evidence="14 15" key="1">
    <citation type="submission" date="2024-05" db="EMBL/GenBank/DDBJ databases">
        <title>Genome sequencing and assembly of Indian major carp, Cirrhinus mrigala (Hamilton, 1822).</title>
        <authorList>
            <person name="Mohindra V."/>
            <person name="Chowdhury L.M."/>
            <person name="Lal K."/>
            <person name="Jena J.K."/>
        </authorList>
    </citation>
    <scope>NUCLEOTIDE SEQUENCE [LARGE SCALE GENOMIC DNA]</scope>
    <source>
        <strain evidence="14">CM1030</strain>
        <tissue evidence="14">Blood</tissue>
    </source>
</reference>
<evidence type="ECO:0000256" key="5">
    <source>
        <dbReference type="ARBA" id="ARBA00022695"/>
    </source>
</evidence>
<dbReference type="GO" id="GO:0004523">
    <property type="term" value="F:RNA-DNA hybrid ribonuclease activity"/>
    <property type="evidence" value="ECO:0007669"/>
    <property type="project" value="UniProtKB-EC"/>
</dbReference>
<proteinExistence type="inferred from homology"/>
<dbReference type="Gene3D" id="3.10.20.370">
    <property type="match status" value="1"/>
</dbReference>
<evidence type="ECO:0000256" key="9">
    <source>
        <dbReference type="ARBA" id="ARBA00022918"/>
    </source>
</evidence>
<keyword evidence="6" id="KW-0540">Nuclease</keyword>
<keyword evidence="5" id="KW-0548">Nucleotidyltransferase</keyword>
<dbReference type="AlphaFoldDB" id="A0ABD0MPW4"/>
<dbReference type="GO" id="GO:0006508">
    <property type="term" value="P:proteolysis"/>
    <property type="evidence" value="ECO:0007669"/>
    <property type="project" value="UniProtKB-KW"/>
</dbReference>
<evidence type="ECO:0000256" key="3">
    <source>
        <dbReference type="ARBA" id="ARBA00022670"/>
    </source>
</evidence>
<dbReference type="CDD" id="cd00303">
    <property type="entry name" value="retropepsin_like"/>
    <property type="match status" value="1"/>
</dbReference>
<evidence type="ECO:0000256" key="11">
    <source>
        <dbReference type="ARBA" id="ARBA00039658"/>
    </source>
</evidence>
<evidence type="ECO:0000313" key="14">
    <source>
        <dbReference type="EMBL" id="KAL0151999.1"/>
    </source>
</evidence>
<evidence type="ECO:0000256" key="1">
    <source>
        <dbReference type="ARBA" id="ARBA00010879"/>
    </source>
</evidence>
<evidence type="ECO:0000313" key="15">
    <source>
        <dbReference type="Proteomes" id="UP001529510"/>
    </source>
</evidence>
<keyword evidence="15" id="KW-1185">Reference proteome</keyword>
<dbReference type="EMBL" id="JAMKFB020000205">
    <property type="protein sequence ID" value="KAL0151999.1"/>
    <property type="molecule type" value="Genomic_DNA"/>
</dbReference>
<evidence type="ECO:0000256" key="8">
    <source>
        <dbReference type="ARBA" id="ARBA00022801"/>
    </source>
</evidence>
<comment type="similarity">
    <text evidence="1">Belongs to the beta type-B retroviral polymerase family. HERV class-II K(HML-2) pol subfamily.</text>
</comment>
<gene>
    <name evidence="14" type="ORF">M9458_052717</name>
</gene>
<dbReference type="Gene3D" id="3.30.420.10">
    <property type="entry name" value="Ribonuclease H-like superfamily/Ribonuclease H"/>
    <property type="match status" value="1"/>
</dbReference>
<dbReference type="InterPro" id="IPR001584">
    <property type="entry name" value="Integrase_cat-core"/>
</dbReference>
<dbReference type="InterPro" id="IPR041588">
    <property type="entry name" value="Integrase_H2C2"/>
</dbReference>
<dbReference type="Gene3D" id="2.40.70.10">
    <property type="entry name" value="Acid Proteases"/>
    <property type="match status" value="1"/>
</dbReference>